<keyword evidence="8" id="KW-0411">Iron-sulfur</keyword>
<reference evidence="12 13" key="1">
    <citation type="submission" date="2016-04" db="EMBL/GenBank/DDBJ databases">
        <title>Genome sequence of Clostridium magnum DSM 2767.</title>
        <authorList>
            <person name="Poehlein A."/>
            <person name="Uhlig R."/>
            <person name="Fischer R."/>
            <person name="Bahl H."/>
            <person name="Daniel R."/>
        </authorList>
    </citation>
    <scope>NUCLEOTIDE SEQUENCE [LARGE SCALE GENOMIC DNA]</scope>
    <source>
        <strain evidence="12 13">DSM 2767</strain>
    </source>
</reference>
<dbReference type="PROSITE" id="PS51379">
    <property type="entry name" value="4FE4S_FER_2"/>
    <property type="match status" value="2"/>
</dbReference>
<evidence type="ECO:0000256" key="4">
    <source>
        <dbReference type="ARBA" id="ARBA00022691"/>
    </source>
</evidence>
<keyword evidence="13" id="KW-1185">Reference proteome</keyword>
<evidence type="ECO:0000313" key="12">
    <source>
        <dbReference type="EMBL" id="KZL89241.1"/>
    </source>
</evidence>
<dbReference type="GO" id="GO:0046872">
    <property type="term" value="F:metal ion binding"/>
    <property type="evidence" value="ECO:0007669"/>
    <property type="project" value="UniProtKB-KW"/>
</dbReference>
<dbReference type="Proteomes" id="UP000076603">
    <property type="component" value="Unassembled WGS sequence"/>
</dbReference>
<proteinExistence type="inferred from homology"/>
<dbReference type="InterPro" id="IPR017896">
    <property type="entry name" value="4Fe4S_Fe-S-bd"/>
</dbReference>
<dbReference type="InterPro" id="IPR012839">
    <property type="entry name" value="Organic_radical_activase"/>
</dbReference>
<dbReference type="EC" id="1.97.1.-" evidence="12"/>
<protein>
    <submittedName>
        <fullName evidence="12">4-hydroxyphenylacetate decarboxylase activating enzyme</fullName>
        <ecNumber evidence="12">1.97.1.-</ecNumber>
    </submittedName>
</protein>
<feature type="domain" description="4Fe-4S ferredoxin-type" evidence="10">
    <location>
        <begin position="50"/>
        <end position="79"/>
    </location>
</feature>
<feature type="domain" description="4Fe-4S ferredoxin-type" evidence="10">
    <location>
        <begin position="81"/>
        <end position="110"/>
    </location>
</feature>
<dbReference type="InterPro" id="IPR013785">
    <property type="entry name" value="Aldolase_TIM"/>
</dbReference>
<dbReference type="PANTHER" id="PTHR30352">
    <property type="entry name" value="PYRUVATE FORMATE-LYASE-ACTIVATING ENZYME"/>
    <property type="match status" value="1"/>
</dbReference>
<dbReference type="SUPFAM" id="SSF102114">
    <property type="entry name" value="Radical SAM enzymes"/>
    <property type="match status" value="1"/>
</dbReference>
<dbReference type="GO" id="GO:0051539">
    <property type="term" value="F:4 iron, 4 sulfur cluster binding"/>
    <property type="evidence" value="ECO:0007669"/>
    <property type="project" value="UniProtKB-KW"/>
</dbReference>
<evidence type="ECO:0000256" key="8">
    <source>
        <dbReference type="ARBA" id="ARBA00023014"/>
    </source>
</evidence>
<dbReference type="RefSeq" id="WP_066629796.1">
    <property type="nucleotide sequence ID" value="NZ_FQXL01000075.1"/>
</dbReference>
<dbReference type="Gene3D" id="3.20.20.70">
    <property type="entry name" value="Aldolase class I"/>
    <property type="match status" value="1"/>
</dbReference>
<evidence type="ECO:0000256" key="9">
    <source>
        <dbReference type="ARBA" id="ARBA00047365"/>
    </source>
</evidence>
<comment type="cofactor">
    <cofactor evidence="1">
        <name>[4Fe-4S] cluster</name>
        <dbReference type="ChEBI" id="CHEBI:49883"/>
    </cofactor>
</comment>
<dbReference type="NCBIfam" id="TIGR02494">
    <property type="entry name" value="PFLE_PFLC"/>
    <property type="match status" value="1"/>
</dbReference>
<dbReference type="PANTHER" id="PTHR30352:SF4">
    <property type="entry name" value="PYRUVATE FORMATE-LYASE 2-ACTIVATING ENZYME"/>
    <property type="match status" value="1"/>
</dbReference>
<evidence type="ECO:0000256" key="5">
    <source>
        <dbReference type="ARBA" id="ARBA00022723"/>
    </source>
</evidence>
<feature type="domain" description="Radical SAM core" evidence="11">
    <location>
        <begin position="19"/>
        <end position="303"/>
    </location>
</feature>
<dbReference type="SFLD" id="SFLDG01066">
    <property type="entry name" value="organic_radical-activating_enz"/>
    <property type="match status" value="1"/>
</dbReference>
<name>A0A162R0J7_9CLOT</name>
<accession>A0A162R0J7</accession>
<organism evidence="12 13">
    <name type="scientific">Clostridium magnum DSM 2767</name>
    <dbReference type="NCBI Taxonomy" id="1121326"/>
    <lineage>
        <taxon>Bacteria</taxon>
        <taxon>Bacillati</taxon>
        <taxon>Bacillota</taxon>
        <taxon>Clostridia</taxon>
        <taxon>Eubacteriales</taxon>
        <taxon>Clostridiaceae</taxon>
        <taxon>Clostridium</taxon>
    </lineage>
</organism>
<dbReference type="STRING" id="1121326.CLMAG_54590"/>
<dbReference type="SFLD" id="SFLDG01118">
    <property type="entry name" value="activating_enzymes__group_2"/>
    <property type="match status" value="1"/>
</dbReference>
<dbReference type="Gene3D" id="3.30.70.20">
    <property type="match status" value="1"/>
</dbReference>
<dbReference type="InterPro" id="IPR034457">
    <property type="entry name" value="Organic_radical-activating"/>
</dbReference>
<comment type="catalytic activity">
    <reaction evidence="9">
        <text>glycyl-[protein] + reduced [flavodoxin] + S-adenosyl-L-methionine = glycin-2-yl radical-[protein] + semiquinone [flavodoxin] + 5'-deoxyadenosine + L-methionine + H(+)</text>
        <dbReference type="Rhea" id="RHEA:61976"/>
        <dbReference type="Rhea" id="RHEA-COMP:10622"/>
        <dbReference type="Rhea" id="RHEA-COMP:14480"/>
        <dbReference type="Rhea" id="RHEA-COMP:15993"/>
        <dbReference type="Rhea" id="RHEA-COMP:15994"/>
        <dbReference type="ChEBI" id="CHEBI:15378"/>
        <dbReference type="ChEBI" id="CHEBI:17319"/>
        <dbReference type="ChEBI" id="CHEBI:29947"/>
        <dbReference type="ChEBI" id="CHEBI:32722"/>
        <dbReference type="ChEBI" id="CHEBI:57618"/>
        <dbReference type="ChEBI" id="CHEBI:57844"/>
        <dbReference type="ChEBI" id="CHEBI:59789"/>
        <dbReference type="ChEBI" id="CHEBI:140311"/>
    </reaction>
</comment>
<dbReference type="OrthoDB" id="9782387at2"/>
<dbReference type="InterPro" id="IPR001989">
    <property type="entry name" value="Radical_activat_CS"/>
</dbReference>
<dbReference type="InterPro" id="IPR058240">
    <property type="entry name" value="rSAM_sf"/>
</dbReference>
<comment type="caution">
    <text evidence="12">The sequence shown here is derived from an EMBL/GenBank/DDBJ whole genome shotgun (WGS) entry which is preliminary data.</text>
</comment>
<dbReference type="PROSITE" id="PS51918">
    <property type="entry name" value="RADICAL_SAM"/>
    <property type="match status" value="1"/>
</dbReference>
<dbReference type="InterPro" id="IPR007197">
    <property type="entry name" value="rSAM"/>
</dbReference>
<keyword evidence="6 12" id="KW-0560">Oxidoreductase</keyword>
<sequence>MSNIPAKGVIFDISHYMIEDGPGIRTNVFMKGCFLKCKWCSNAYGLYQYQQLAFIKNKCIGCKKCLSQCTNNAITFDNEMEKASMDFNKCHSCFKCIDICPTKARVEVGKTYTSDQVVREVEKDRLFYRRGEGGVTLSGGEILMQPKFAVEILKKCAEAYINTAIETTAYGKWEYLKQMIDYSDTVFIDCKHMDSEQHKRLTGVDNELIHENIRKAAEYCKEKCKQMVVRFPLIPTINDSKENIIATANLVKSLAGNRELNVLPYHSYGSNKYQYIGMDYELEKLDTYTKEQLLEINKLLQSTGVWYSIGGYNVESYS</sequence>
<dbReference type="PIRSF" id="PIRSF000371">
    <property type="entry name" value="PFL_act_enz"/>
    <property type="match status" value="1"/>
</dbReference>
<evidence type="ECO:0000256" key="3">
    <source>
        <dbReference type="ARBA" id="ARBA00022485"/>
    </source>
</evidence>
<dbReference type="PROSITE" id="PS00198">
    <property type="entry name" value="4FE4S_FER_1"/>
    <property type="match status" value="1"/>
</dbReference>
<dbReference type="PATRIC" id="fig|1121326.3.peg.5528"/>
<keyword evidence="7" id="KW-0408">Iron</keyword>
<evidence type="ECO:0000256" key="7">
    <source>
        <dbReference type="ARBA" id="ARBA00023004"/>
    </source>
</evidence>
<gene>
    <name evidence="12" type="primary">hpdA_2</name>
    <name evidence="12" type="ORF">CLMAG_54590</name>
</gene>
<keyword evidence="4" id="KW-0949">S-adenosyl-L-methionine</keyword>
<dbReference type="InterPro" id="IPR040074">
    <property type="entry name" value="BssD/PflA/YjjW"/>
</dbReference>
<dbReference type="SUPFAM" id="SSF54862">
    <property type="entry name" value="4Fe-4S ferredoxins"/>
    <property type="match status" value="1"/>
</dbReference>
<evidence type="ECO:0000256" key="6">
    <source>
        <dbReference type="ARBA" id="ARBA00023002"/>
    </source>
</evidence>
<comment type="similarity">
    <text evidence="2">Belongs to the organic radical-activating enzymes family.</text>
</comment>
<dbReference type="EMBL" id="LWAE01000010">
    <property type="protein sequence ID" value="KZL89241.1"/>
    <property type="molecule type" value="Genomic_DNA"/>
</dbReference>
<dbReference type="InterPro" id="IPR017900">
    <property type="entry name" value="4Fe4S_Fe_S_CS"/>
</dbReference>
<evidence type="ECO:0000256" key="1">
    <source>
        <dbReference type="ARBA" id="ARBA00001966"/>
    </source>
</evidence>
<keyword evidence="5" id="KW-0479">Metal-binding</keyword>
<evidence type="ECO:0000313" key="13">
    <source>
        <dbReference type="Proteomes" id="UP000076603"/>
    </source>
</evidence>
<evidence type="ECO:0000259" key="10">
    <source>
        <dbReference type="PROSITE" id="PS51379"/>
    </source>
</evidence>
<dbReference type="AlphaFoldDB" id="A0A162R0J7"/>
<keyword evidence="3" id="KW-0004">4Fe-4S</keyword>
<dbReference type="PROSITE" id="PS01087">
    <property type="entry name" value="RADICAL_ACTIVATING"/>
    <property type="match status" value="1"/>
</dbReference>
<dbReference type="Pfam" id="PF04055">
    <property type="entry name" value="Radical_SAM"/>
    <property type="match status" value="1"/>
</dbReference>
<dbReference type="SFLD" id="SFLDS00029">
    <property type="entry name" value="Radical_SAM"/>
    <property type="match status" value="1"/>
</dbReference>
<dbReference type="Pfam" id="PF00037">
    <property type="entry name" value="Fer4"/>
    <property type="match status" value="1"/>
</dbReference>
<evidence type="ECO:0000259" key="11">
    <source>
        <dbReference type="PROSITE" id="PS51918"/>
    </source>
</evidence>
<dbReference type="GO" id="GO:0016491">
    <property type="term" value="F:oxidoreductase activity"/>
    <property type="evidence" value="ECO:0007669"/>
    <property type="project" value="UniProtKB-KW"/>
</dbReference>
<evidence type="ECO:0000256" key="2">
    <source>
        <dbReference type="ARBA" id="ARBA00009777"/>
    </source>
</evidence>